<keyword evidence="2" id="KW-0545">Nucleotide biosynthesis</keyword>
<dbReference type="GO" id="GO:0004017">
    <property type="term" value="F:AMP kinase activity"/>
    <property type="evidence" value="ECO:0007669"/>
    <property type="project" value="UniProtKB-EC"/>
</dbReference>
<dbReference type="CDD" id="cd01428">
    <property type="entry name" value="ADK"/>
    <property type="match status" value="1"/>
</dbReference>
<evidence type="ECO:0000313" key="7">
    <source>
        <dbReference type="EMBL" id="OGI61186.1"/>
    </source>
</evidence>
<name>A0A1F6UV19_9BACT</name>
<organism evidence="7 8">
    <name type="scientific">Candidatus Nomurabacteria bacterium RIFCSPHIGHO2_01_FULL_39_9</name>
    <dbReference type="NCBI Taxonomy" id="1801735"/>
    <lineage>
        <taxon>Bacteria</taxon>
        <taxon>Candidatus Nomuraibacteriota</taxon>
    </lineage>
</organism>
<evidence type="ECO:0000313" key="8">
    <source>
        <dbReference type="Proteomes" id="UP000182253"/>
    </source>
</evidence>
<dbReference type="GO" id="GO:0005524">
    <property type="term" value="F:ATP binding"/>
    <property type="evidence" value="ECO:0007669"/>
    <property type="project" value="UniProtKB-KW"/>
</dbReference>
<comment type="caution">
    <text evidence="7">The sequence shown here is derived from an EMBL/GenBank/DDBJ whole genome shotgun (WGS) entry which is preliminary data.</text>
</comment>
<comment type="catalytic activity">
    <reaction evidence="6">
        <text>AMP + ATP = 2 ADP</text>
        <dbReference type="Rhea" id="RHEA:12973"/>
        <dbReference type="ChEBI" id="CHEBI:30616"/>
        <dbReference type="ChEBI" id="CHEBI:456215"/>
        <dbReference type="ChEBI" id="CHEBI:456216"/>
        <dbReference type="EC" id="2.7.4.3"/>
    </reaction>
</comment>
<evidence type="ECO:0000256" key="3">
    <source>
        <dbReference type="ARBA" id="ARBA00022741"/>
    </source>
</evidence>
<proteinExistence type="inferred from homology"/>
<comment type="similarity">
    <text evidence="5">Belongs to the adenylate kinase family.</text>
</comment>
<dbReference type="GO" id="GO:0005737">
    <property type="term" value="C:cytoplasm"/>
    <property type="evidence" value="ECO:0007669"/>
    <property type="project" value="UniProtKB-SubCell"/>
</dbReference>
<dbReference type="AlphaFoldDB" id="A0A1F6UV19"/>
<evidence type="ECO:0000256" key="4">
    <source>
        <dbReference type="ARBA" id="ARBA00022777"/>
    </source>
</evidence>
<keyword evidence="1 5" id="KW-0808">Transferase</keyword>
<dbReference type="SUPFAM" id="SSF52540">
    <property type="entry name" value="P-loop containing nucleoside triphosphate hydrolases"/>
    <property type="match status" value="1"/>
</dbReference>
<sequence>MKKAFVLIGAPGSGKGTQAEVLAKRFKVVHFETSKILERKLKKPKTKELKEAKKLYDTGKLVTPTIVAKVVLEEIRNLCRKGLGVVFSGSPRMLAEAKIDIPILEQCFGKKNIFVFYIKLTKRESVRRNSVRKICVANRHPIPFVLKEFKNVKKCPWDGSKIVSRSLDKPKMIAKRYDVFLKDTKPVIKYFKDNKFIVRVVDGEQSIEKVHKDIIKAYEASKR</sequence>
<dbReference type="InterPro" id="IPR027417">
    <property type="entry name" value="P-loop_NTPase"/>
</dbReference>
<dbReference type="PRINTS" id="PR00094">
    <property type="entry name" value="ADENYLTKNASE"/>
</dbReference>
<comment type="subcellular location">
    <subcellularLocation>
        <location evidence="6">Cytoplasm</location>
    </subcellularLocation>
</comment>
<keyword evidence="3 6" id="KW-0547">Nucleotide-binding</keyword>
<dbReference type="PANTHER" id="PTHR23359">
    <property type="entry name" value="NUCLEOTIDE KINASE"/>
    <property type="match status" value="1"/>
</dbReference>
<dbReference type="InterPro" id="IPR000850">
    <property type="entry name" value="Adenylat/UMP-CMP_kin"/>
</dbReference>
<dbReference type="Proteomes" id="UP000182253">
    <property type="component" value="Unassembled WGS sequence"/>
</dbReference>
<dbReference type="Gene3D" id="3.40.50.300">
    <property type="entry name" value="P-loop containing nucleotide triphosphate hydrolases"/>
    <property type="match status" value="1"/>
</dbReference>
<reference evidence="7 8" key="1">
    <citation type="journal article" date="2016" name="Nat. Commun.">
        <title>Thousands of microbial genomes shed light on interconnected biogeochemical processes in an aquifer system.</title>
        <authorList>
            <person name="Anantharaman K."/>
            <person name="Brown C.T."/>
            <person name="Hug L.A."/>
            <person name="Sharon I."/>
            <person name="Castelle C.J."/>
            <person name="Probst A.J."/>
            <person name="Thomas B.C."/>
            <person name="Singh A."/>
            <person name="Wilkins M.J."/>
            <person name="Karaoz U."/>
            <person name="Brodie E.L."/>
            <person name="Williams K.H."/>
            <person name="Hubbard S.S."/>
            <person name="Banfield J.F."/>
        </authorList>
    </citation>
    <scope>NUCLEOTIDE SEQUENCE [LARGE SCALE GENOMIC DNA]</scope>
</reference>
<keyword evidence="4 5" id="KW-0418">Kinase</keyword>
<protein>
    <recommendedName>
        <fullName evidence="6">Adenylate kinase</fullName>
        <ecNumber evidence="6">2.7.4.3</ecNumber>
    </recommendedName>
</protein>
<dbReference type="Pfam" id="PF00406">
    <property type="entry name" value="ADK"/>
    <property type="match status" value="1"/>
</dbReference>
<gene>
    <name evidence="7" type="ORF">A2645_02300</name>
</gene>
<accession>A0A1F6UV19</accession>
<dbReference type="EC" id="2.7.4.3" evidence="6"/>
<comment type="subunit">
    <text evidence="6">Monomer.</text>
</comment>
<evidence type="ECO:0000256" key="2">
    <source>
        <dbReference type="ARBA" id="ARBA00022727"/>
    </source>
</evidence>
<evidence type="ECO:0000256" key="1">
    <source>
        <dbReference type="ARBA" id="ARBA00022679"/>
    </source>
</evidence>
<evidence type="ECO:0000256" key="5">
    <source>
        <dbReference type="RuleBase" id="RU003330"/>
    </source>
</evidence>
<dbReference type="EMBL" id="MFTL01000027">
    <property type="protein sequence ID" value="OGI61186.1"/>
    <property type="molecule type" value="Genomic_DNA"/>
</dbReference>
<dbReference type="STRING" id="1801735.A2645_02300"/>
<keyword evidence="6" id="KW-0067">ATP-binding</keyword>
<evidence type="ECO:0000256" key="6">
    <source>
        <dbReference type="RuleBase" id="RU003331"/>
    </source>
</evidence>